<keyword evidence="3 5" id="KW-0288">FMN</keyword>
<keyword evidence="2 5" id="KW-0285">Flavoprotein</keyword>
<dbReference type="PIRSF" id="PIRSF000190">
    <property type="entry name" value="Pyd_amn-ph_oxd"/>
    <property type="match status" value="1"/>
</dbReference>
<feature type="binding site" evidence="5 6">
    <location>
        <position position="133"/>
    </location>
    <ligand>
        <name>substrate</name>
    </ligand>
</feature>
<dbReference type="PANTHER" id="PTHR10851">
    <property type="entry name" value="PYRIDOXINE-5-PHOSPHATE OXIDASE"/>
    <property type="match status" value="1"/>
</dbReference>
<evidence type="ECO:0000313" key="10">
    <source>
        <dbReference type="EMBL" id="TDT15034.1"/>
    </source>
</evidence>
<gene>
    <name evidence="5" type="primary">pdxH</name>
    <name evidence="10" type="ORF">BDK89_0594</name>
</gene>
<evidence type="ECO:0000256" key="3">
    <source>
        <dbReference type="ARBA" id="ARBA00022643"/>
    </source>
</evidence>
<dbReference type="InterPro" id="IPR011576">
    <property type="entry name" value="Pyridox_Oxase_N"/>
</dbReference>
<evidence type="ECO:0000256" key="7">
    <source>
        <dbReference type="PIRSR" id="PIRSR000190-2"/>
    </source>
</evidence>
<comment type="caution">
    <text evidence="5">Lacks conserved residue(s) required for the propagation of feature annotation.</text>
</comment>
<evidence type="ECO:0000256" key="1">
    <source>
        <dbReference type="ARBA" id="ARBA00007301"/>
    </source>
</evidence>
<dbReference type="GO" id="GO:0010181">
    <property type="term" value="F:FMN binding"/>
    <property type="evidence" value="ECO:0007669"/>
    <property type="project" value="UniProtKB-UniRule"/>
</dbReference>
<feature type="binding site" evidence="5 7">
    <location>
        <position position="198"/>
    </location>
    <ligand>
        <name>FMN</name>
        <dbReference type="ChEBI" id="CHEBI:58210"/>
    </ligand>
</feature>
<dbReference type="PANTHER" id="PTHR10851:SF0">
    <property type="entry name" value="PYRIDOXINE-5'-PHOSPHATE OXIDASE"/>
    <property type="match status" value="1"/>
</dbReference>
<dbReference type="UniPathway" id="UPA01068">
    <property type="reaction ID" value="UER00304"/>
</dbReference>
<feature type="domain" description="Pyridoxine 5'-phosphate oxidase dimerisation C-terminal" evidence="9">
    <location>
        <begin position="175"/>
        <end position="215"/>
    </location>
</feature>
<feature type="binding site" evidence="6">
    <location>
        <begin position="10"/>
        <end position="13"/>
    </location>
    <ligand>
        <name>substrate</name>
    </ligand>
</feature>
<comment type="function">
    <text evidence="5">Catalyzes the oxidation of either pyridoxine 5'-phosphate (PNP) or pyridoxamine 5'-phosphate (PMP) into pyridoxal 5'-phosphate (PLP).</text>
</comment>
<dbReference type="InterPro" id="IPR012349">
    <property type="entry name" value="Split_barrel_FMN-bd"/>
</dbReference>
<dbReference type="Gene3D" id="2.30.110.10">
    <property type="entry name" value="Electron Transport, Fmn-binding Protein, Chain A"/>
    <property type="match status" value="1"/>
</dbReference>
<comment type="catalytic activity">
    <reaction evidence="5">
        <text>pyridoxine 5'-phosphate + O2 = pyridoxal 5'-phosphate + H2O2</text>
        <dbReference type="Rhea" id="RHEA:15149"/>
        <dbReference type="ChEBI" id="CHEBI:15379"/>
        <dbReference type="ChEBI" id="CHEBI:16240"/>
        <dbReference type="ChEBI" id="CHEBI:58589"/>
        <dbReference type="ChEBI" id="CHEBI:597326"/>
        <dbReference type="EC" id="1.4.3.5"/>
    </reaction>
</comment>
<keyword evidence="5" id="KW-0664">Pyridoxine biosynthesis</keyword>
<keyword evidence="11" id="KW-1185">Reference proteome</keyword>
<dbReference type="OrthoDB" id="9780392at2"/>
<dbReference type="NCBIfam" id="NF004231">
    <property type="entry name" value="PRK05679.1"/>
    <property type="match status" value="1"/>
</dbReference>
<feature type="binding site" evidence="5">
    <location>
        <begin position="63"/>
        <end position="68"/>
    </location>
    <ligand>
        <name>FMN</name>
        <dbReference type="ChEBI" id="CHEBI:58210"/>
    </ligand>
</feature>
<comment type="cofactor">
    <cofactor evidence="5 7">
        <name>FMN</name>
        <dbReference type="ChEBI" id="CHEBI:58210"/>
    </cofactor>
    <text evidence="5 7">Binds 1 FMN per subunit.</text>
</comment>
<dbReference type="GO" id="GO:0004733">
    <property type="term" value="F:pyridoxamine phosphate oxidase activity"/>
    <property type="evidence" value="ECO:0007669"/>
    <property type="project" value="UniProtKB-UniRule"/>
</dbReference>
<dbReference type="RefSeq" id="WP_133867528.1">
    <property type="nucleotide sequence ID" value="NZ_SOAU01000001.1"/>
</dbReference>
<feature type="domain" description="Pyridoxamine 5'-phosphate oxidase N-terminal" evidence="8">
    <location>
        <begin position="37"/>
        <end position="153"/>
    </location>
</feature>
<comment type="similarity">
    <text evidence="1 5">Belongs to the pyridoxamine 5'-phosphate oxidase family.</text>
</comment>
<dbReference type="PROSITE" id="PS01064">
    <property type="entry name" value="PYRIDOX_OXIDASE"/>
    <property type="match status" value="1"/>
</dbReference>
<feature type="binding site" evidence="5 6">
    <location>
        <position position="68"/>
    </location>
    <ligand>
        <name>substrate</name>
    </ligand>
</feature>
<feature type="binding site" evidence="5 7">
    <location>
        <begin position="142"/>
        <end position="143"/>
    </location>
    <ligand>
        <name>FMN</name>
        <dbReference type="ChEBI" id="CHEBI:58210"/>
    </ligand>
</feature>
<dbReference type="EMBL" id="SOAU01000001">
    <property type="protein sequence ID" value="TDT15034.1"/>
    <property type="molecule type" value="Genomic_DNA"/>
</dbReference>
<feature type="binding site" evidence="5 7">
    <location>
        <position position="188"/>
    </location>
    <ligand>
        <name>FMN</name>
        <dbReference type="ChEBI" id="CHEBI:58210"/>
    </ligand>
</feature>
<evidence type="ECO:0000259" key="9">
    <source>
        <dbReference type="Pfam" id="PF10590"/>
    </source>
</evidence>
<dbReference type="HAMAP" id="MF_01629">
    <property type="entry name" value="PdxH"/>
    <property type="match status" value="1"/>
</dbReference>
<comment type="pathway">
    <text evidence="5">Cofactor metabolism; pyridoxal 5'-phosphate salvage; pyridoxal 5'-phosphate from pyridoxine 5'-phosphate: step 1/1.</text>
</comment>
<comment type="subunit">
    <text evidence="5">Homodimer.</text>
</comment>
<protein>
    <recommendedName>
        <fullName evidence="5">Pyridoxine/pyridoxamine 5'-phosphate oxidase</fullName>
        <ecNumber evidence="5">1.4.3.5</ecNumber>
    </recommendedName>
    <alternativeName>
        <fullName evidence="5">PNP/PMP oxidase</fullName>
        <shortName evidence="5">PNPOx</shortName>
    </alternativeName>
    <alternativeName>
        <fullName evidence="5">Pyridoxal 5'-phosphate synthase</fullName>
    </alternativeName>
</protein>
<accession>A0A4R7HWV7</accession>
<evidence type="ECO:0000256" key="6">
    <source>
        <dbReference type="PIRSR" id="PIRSR000190-1"/>
    </source>
</evidence>
<name>A0A4R7HWV7_9ACTN</name>
<dbReference type="EC" id="1.4.3.5" evidence="5"/>
<dbReference type="GO" id="GO:0008615">
    <property type="term" value="P:pyridoxine biosynthetic process"/>
    <property type="evidence" value="ECO:0007669"/>
    <property type="project" value="UniProtKB-UniRule"/>
</dbReference>
<dbReference type="Pfam" id="PF01243">
    <property type="entry name" value="PNPOx_N"/>
    <property type="match status" value="1"/>
</dbReference>
<reference evidence="10 11" key="1">
    <citation type="submission" date="2019-03" db="EMBL/GenBank/DDBJ databases">
        <title>Sequencing the genomes of 1000 actinobacteria strains.</title>
        <authorList>
            <person name="Klenk H.-P."/>
        </authorList>
    </citation>
    <scope>NUCLEOTIDE SEQUENCE [LARGE SCALE GENOMIC DNA]</scope>
    <source>
        <strain evidence="10 11">DSM 18936</strain>
    </source>
</reference>
<feature type="binding site" evidence="5 7">
    <location>
        <position position="85"/>
    </location>
    <ligand>
        <name>FMN</name>
        <dbReference type="ChEBI" id="CHEBI:58210"/>
    </ligand>
</feature>
<evidence type="ECO:0000256" key="4">
    <source>
        <dbReference type="ARBA" id="ARBA00023002"/>
    </source>
</evidence>
<dbReference type="InterPro" id="IPR019576">
    <property type="entry name" value="Pyridoxamine_oxidase_dimer_C"/>
</dbReference>
<comment type="pathway">
    <text evidence="5">Cofactor metabolism; pyridoxal 5'-phosphate salvage; pyridoxal 5'-phosphate from pyridoxamine 5'-phosphate: step 1/1.</text>
</comment>
<keyword evidence="4 5" id="KW-0560">Oxidoreductase</keyword>
<evidence type="ECO:0000313" key="11">
    <source>
        <dbReference type="Proteomes" id="UP000294558"/>
    </source>
</evidence>
<feature type="binding site" evidence="5 7">
    <location>
        <position position="107"/>
    </location>
    <ligand>
        <name>FMN</name>
        <dbReference type="ChEBI" id="CHEBI:58210"/>
    </ligand>
</feature>
<dbReference type="NCBIfam" id="TIGR00558">
    <property type="entry name" value="pdxH"/>
    <property type="match status" value="1"/>
</dbReference>
<feature type="binding site" evidence="5 6">
    <location>
        <begin position="194"/>
        <end position="196"/>
    </location>
    <ligand>
        <name>substrate</name>
    </ligand>
</feature>
<dbReference type="Proteomes" id="UP000294558">
    <property type="component" value="Unassembled WGS sequence"/>
</dbReference>
<evidence type="ECO:0000259" key="8">
    <source>
        <dbReference type="Pfam" id="PF01243"/>
    </source>
</evidence>
<evidence type="ECO:0000256" key="2">
    <source>
        <dbReference type="ARBA" id="ARBA00022630"/>
    </source>
</evidence>
<proteinExistence type="inferred from homology"/>
<sequence>MDGDPIRDRRVQYETDGLDVADVDADPMEQWRRWHNDALQAGLVEPNAMTLATVDVRHAPDTRIVLVRGADERGLTFYTNYESAKSRQLDVNPAAAATFGWLELHRQVRVRGQVARVDEAESDAYFATRPRPSQIGAWASPQSQPIGGRGELDALVEHEAARFASDQQVPRPAHWGGWRLVPDEWEFWQGRPSRLHDRVHYRLLDGLWHRTRLAP</sequence>
<evidence type="ECO:0000256" key="5">
    <source>
        <dbReference type="HAMAP-Rule" id="MF_01629"/>
    </source>
</evidence>
<dbReference type="SUPFAM" id="SSF50475">
    <property type="entry name" value="FMN-binding split barrel"/>
    <property type="match status" value="1"/>
</dbReference>
<dbReference type="Pfam" id="PF10590">
    <property type="entry name" value="PNP_phzG_C"/>
    <property type="match status" value="1"/>
</dbReference>
<dbReference type="AlphaFoldDB" id="A0A4R7HWV7"/>
<comment type="catalytic activity">
    <reaction evidence="5">
        <text>pyridoxamine 5'-phosphate + O2 + H2O = pyridoxal 5'-phosphate + H2O2 + NH4(+)</text>
        <dbReference type="Rhea" id="RHEA:15817"/>
        <dbReference type="ChEBI" id="CHEBI:15377"/>
        <dbReference type="ChEBI" id="CHEBI:15379"/>
        <dbReference type="ChEBI" id="CHEBI:16240"/>
        <dbReference type="ChEBI" id="CHEBI:28938"/>
        <dbReference type="ChEBI" id="CHEBI:58451"/>
        <dbReference type="ChEBI" id="CHEBI:597326"/>
        <dbReference type="EC" id="1.4.3.5"/>
    </reaction>
</comment>
<dbReference type="InterPro" id="IPR019740">
    <property type="entry name" value="Pyridox_Oxase_CS"/>
</dbReference>
<feature type="binding site" evidence="5 6">
    <location>
        <position position="129"/>
    </location>
    <ligand>
        <name>substrate</name>
    </ligand>
</feature>
<comment type="caution">
    <text evidence="10">The sequence shown here is derived from an EMBL/GenBank/DDBJ whole genome shotgun (WGS) entry which is preliminary data.</text>
</comment>
<feature type="binding site" evidence="5 7">
    <location>
        <begin position="78"/>
        <end position="79"/>
    </location>
    <ligand>
        <name>FMN</name>
        <dbReference type="ChEBI" id="CHEBI:58210"/>
    </ligand>
</feature>
<organism evidence="10 11">
    <name type="scientific">Ilumatobacter fluminis</name>
    <dbReference type="NCBI Taxonomy" id="467091"/>
    <lineage>
        <taxon>Bacteria</taxon>
        <taxon>Bacillati</taxon>
        <taxon>Actinomycetota</taxon>
        <taxon>Acidimicrobiia</taxon>
        <taxon>Acidimicrobiales</taxon>
        <taxon>Ilumatobacteraceae</taxon>
        <taxon>Ilumatobacter</taxon>
    </lineage>
</organism>
<dbReference type="InterPro" id="IPR000659">
    <property type="entry name" value="Pyridox_Oxase"/>
</dbReference>
<feature type="binding site" evidence="5 6">
    <location>
        <position position="125"/>
    </location>
    <ligand>
        <name>substrate</name>
    </ligand>
</feature>